<feature type="transmembrane region" description="Helical" evidence="15">
    <location>
        <begin position="15"/>
        <end position="34"/>
    </location>
</feature>
<evidence type="ECO:0000256" key="2">
    <source>
        <dbReference type="ARBA" id="ARBA00005073"/>
    </source>
</evidence>
<reference evidence="16" key="3">
    <citation type="submission" date="2020-09" db="EMBL/GenBank/DDBJ databases">
        <authorList>
            <person name="Sun Q."/>
            <person name="Zhou Y."/>
        </authorList>
    </citation>
    <scope>NUCLEOTIDE SEQUENCE</scope>
    <source>
        <strain evidence="16">CGMCC 1.14984</strain>
    </source>
</reference>
<evidence type="ECO:0000256" key="15">
    <source>
        <dbReference type="SAM" id="Phobius"/>
    </source>
</evidence>
<dbReference type="Pfam" id="PF03653">
    <property type="entry name" value="UPF0093"/>
    <property type="match status" value="1"/>
</dbReference>
<evidence type="ECO:0000256" key="11">
    <source>
        <dbReference type="ARBA" id="ARBA00023004"/>
    </source>
</evidence>
<feature type="transmembrane region" description="Helical" evidence="15">
    <location>
        <begin position="82"/>
        <end position="101"/>
    </location>
</feature>
<dbReference type="UniPathway" id="UPA00251">
    <property type="reaction ID" value="UER00324"/>
</dbReference>
<proteinExistence type="inferred from homology"/>
<evidence type="ECO:0000313" key="16">
    <source>
        <dbReference type="EMBL" id="GGH92235.1"/>
    </source>
</evidence>
<feature type="transmembrane region" description="Helical" evidence="15">
    <location>
        <begin position="121"/>
        <end position="142"/>
    </location>
</feature>
<name>A0A8J3A3U5_9PROT</name>
<dbReference type="PANTHER" id="PTHR40255:SF1">
    <property type="entry name" value="PROTOPORPHYRINOGEN IX OXIDASE"/>
    <property type="match status" value="1"/>
</dbReference>
<keyword evidence="12 14" id="KW-0472">Membrane</keyword>
<evidence type="ECO:0000256" key="12">
    <source>
        <dbReference type="ARBA" id="ARBA00023136"/>
    </source>
</evidence>
<keyword evidence="11 14" id="KW-0408">Iron</keyword>
<dbReference type="AlphaFoldDB" id="A0A8J3A3U5"/>
<comment type="cofactor">
    <cofactor evidence="14">
        <name>heme b</name>
        <dbReference type="ChEBI" id="CHEBI:60344"/>
    </cofactor>
    <text evidence="14">Binds 1 heme b (iron(II)-protoporphyrin IX) group per subunit.</text>
</comment>
<dbReference type="GO" id="GO:0070818">
    <property type="term" value="F:protoporphyrinogen oxidase activity"/>
    <property type="evidence" value="ECO:0007669"/>
    <property type="project" value="UniProtKB-UniRule"/>
</dbReference>
<evidence type="ECO:0000256" key="6">
    <source>
        <dbReference type="ARBA" id="ARBA00022617"/>
    </source>
</evidence>
<dbReference type="GO" id="GO:0046872">
    <property type="term" value="F:metal ion binding"/>
    <property type="evidence" value="ECO:0007669"/>
    <property type="project" value="UniProtKB-UniRule"/>
</dbReference>
<dbReference type="EMBL" id="VCJR02000001">
    <property type="protein sequence ID" value="NHK26404.1"/>
    <property type="molecule type" value="Genomic_DNA"/>
</dbReference>
<dbReference type="GO" id="GO:0006782">
    <property type="term" value="P:protoporphyrinogen IX biosynthetic process"/>
    <property type="evidence" value="ECO:0007669"/>
    <property type="project" value="UniProtKB-UniRule"/>
</dbReference>
<evidence type="ECO:0000256" key="9">
    <source>
        <dbReference type="ARBA" id="ARBA00022989"/>
    </source>
</evidence>
<sequence length="170" mass="19011">MIEWLLSTVPLLKGVHIAAISIWCAGLIVLPLMLTRHHPAVSSEDHRLIRNATHLTYTLCVTPAAVIAVIAGAWLIFLREAYMPWFYAKLVFVALLVAAHARVGHLVHMIAEKPGRRSAPWPYLPVASVLVPVVAILFLVLAKPTFDWISFPEWLLEPRDGQLLFDVPSR</sequence>
<dbReference type="EC" id="1.3.99.-" evidence="14"/>
<evidence type="ECO:0000256" key="10">
    <source>
        <dbReference type="ARBA" id="ARBA00023002"/>
    </source>
</evidence>
<keyword evidence="7 15" id="KW-0812">Transmembrane</keyword>
<comment type="subcellular location">
    <subcellularLocation>
        <location evidence="1">Cell membrane</location>
        <topology evidence="1">Multi-pass membrane protein</topology>
    </subcellularLocation>
</comment>
<evidence type="ECO:0000256" key="14">
    <source>
        <dbReference type="PIRNR" id="PIRNR004638"/>
    </source>
</evidence>
<reference evidence="17 19" key="2">
    <citation type="submission" date="2020-02" db="EMBL/GenBank/DDBJ databases">
        <title>Genome sequence of Parvularcula flava strain NH6-79.</title>
        <authorList>
            <person name="Abdul Karim M.H."/>
            <person name="Lam M.Q."/>
            <person name="Chen S.J."/>
            <person name="Yahya A."/>
            <person name="Shahir S."/>
            <person name="Shamsir M.S."/>
            <person name="Chong C.S."/>
        </authorList>
    </citation>
    <scope>NUCLEOTIDE SEQUENCE [LARGE SCALE GENOMIC DNA]</scope>
    <source>
        <strain evidence="17 19">NH6-79</strain>
    </source>
</reference>
<comment type="catalytic activity">
    <reaction evidence="13 14">
        <text>protoporphyrinogen IX + 3 A = protoporphyrin IX + 3 AH2</text>
        <dbReference type="Rhea" id="RHEA:62000"/>
        <dbReference type="ChEBI" id="CHEBI:13193"/>
        <dbReference type="ChEBI" id="CHEBI:17499"/>
        <dbReference type="ChEBI" id="CHEBI:57306"/>
        <dbReference type="ChEBI" id="CHEBI:57307"/>
    </reaction>
</comment>
<gene>
    <name evidence="17" type="ORF">FF098_000620</name>
    <name evidence="16" type="ORF">GCM10011355_01250</name>
</gene>
<feature type="transmembrane region" description="Helical" evidence="15">
    <location>
        <begin position="55"/>
        <end position="76"/>
    </location>
</feature>
<dbReference type="Proteomes" id="UP000818603">
    <property type="component" value="Unassembled WGS sequence"/>
</dbReference>
<keyword evidence="9 15" id="KW-1133">Transmembrane helix</keyword>
<evidence type="ECO:0000313" key="17">
    <source>
        <dbReference type="EMBL" id="NHK26404.1"/>
    </source>
</evidence>
<evidence type="ECO:0000313" key="18">
    <source>
        <dbReference type="Proteomes" id="UP000621856"/>
    </source>
</evidence>
<dbReference type="Proteomes" id="UP000621856">
    <property type="component" value="Unassembled WGS sequence"/>
</dbReference>
<dbReference type="PANTHER" id="PTHR40255">
    <property type="entry name" value="UPF0093 MEMBRANE PROTEIN SLR1790"/>
    <property type="match status" value="1"/>
</dbReference>
<protein>
    <recommendedName>
        <fullName evidence="4 14">Protoporphyrinogen IX oxidase</fullName>
        <ecNumber evidence="14">1.3.99.-</ecNumber>
    </recommendedName>
</protein>
<comment type="caution">
    <text evidence="16">The sequence shown here is derived from an EMBL/GenBank/DDBJ whole genome shotgun (WGS) entry which is preliminary data.</text>
</comment>
<evidence type="ECO:0000256" key="8">
    <source>
        <dbReference type="ARBA" id="ARBA00022723"/>
    </source>
</evidence>
<comment type="pathway">
    <text evidence="2 14">Porphyrin-containing compound metabolism; protoporphyrin-IX biosynthesis; protoporphyrin-IX from protoporphyrinogen-IX: step 1/1.</text>
</comment>
<dbReference type="InterPro" id="IPR005265">
    <property type="entry name" value="HemJ-like"/>
</dbReference>
<keyword evidence="19" id="KW-1185">Reference proteome</keyword>
<accession>A0A8J3A3U5</accession>
<evidence type="ECO:0000256" key="7">
    <source>
        <dbReference type="ARBA" id="ARBA00022692"/>
    </source>
</evidence>
<keyword evidence="10" id="KW-0560">Oxidoreductase</keyword>
<evidence type="ECO:0000256" key="3">
    <source>
        <dbReference type="ARBA" id="ARBA00006501"/>
    </source>
</evidence>
<evidence type="ECO:0000256" key="1">
    <source>
        <dbReference type="ARBA" id="ARBA00004651"/>
    </source>
</evidence>
<evidence type="ECO:0000256" key="4">
    <source>
        <dbReference type="ARBA" id="ARBA00017504"/>
    </source>
</evidence>
<evidence type="ECO:0000256" key="13">
    <source>
        <dbReference type="ARBA" id="ARBA00048390"/>
    </source>
</evidence>
<organism evidence="16 18">
    <name type="scientific">Aquisalinus luteolus</name>
    <dbReference type="NCBI Taxonomy" id="1566827"/>
    <lineage>
        <taxon>Bacteria</taxon>
        <taxon>Pseudomonadati</taxon>
        <taxon>Pseudomonadota</taxon>
        <taxon>Alphaproteobacteria</taxon>
        <taxon>Parvularculales</taxon>
        <taxon>Parvularculaceae</taxon>
        <taxon>Aquisalinus</taxon>
    </lineage>
</organism>
<dbReference type="RefSeq" id="WP_155135899.1">
    <property type="nucleotide sequence ID" value="NZ_BMGZ01000001.1"/>
</dbReference>
<evidence type="ECO:0000256" key="5">
    <source>
        <dbReference type="ARBA" id="ARBA00022475"/>
    </source>
</evidence>
<comment type="function">
    <text evidence="14">Catalyzes the oxidation of protoporphyrinogen IX to protoporphyrin IX.</text>
</comment>
<dbReference type="GO" id="GO:0005886">
    <property type="term" value="C:plasma membrane"/>
    <property type="evidence" value="ECO:0007669"/>
    <property type="project" value="UniProtKB-SubCell"/>
</dbReference>
<reference evidence="16" key="1">
    <citation type="journal article" date="2014" name="Int. J. Syst. Evol. Microbiol.">
        <title>Complete genome sequence of Corynebacterium casei LMG S-19264T (=DSM 44701T), isolated from a smear-ripened cheese.</title>
        <authorList>
            <consortium name="US DOE Joint Genome Institute (JGI-PGF)"/>
            <person name="Walter F."/>
            <person name="Albersmeier A."/>
            <person name="Kalinowski J."/>
            <person name="Ruckert C."/>
        </authorList>
    </citation>
    <scope>NUCLEOTIDE SEQUENCE</scope>
    <source>
        <strain evidence="16">CGMCC 1.14984</strain>
    </source>
</reference>
<evidence type="ECO:0000313" key="19">
    <source>
        <dbReference type="Proteomes" id="UP000818603"/>
    </source>
</evidence>
<dbReference type="PIRSF" id="PIRSF004638">
    <property type="entry name" value="UCP004638"/>
    <property type="match status" value="1"/>
</dbReference>
<comment type="similarity">
    <text evidence="3 14">Belongs to the HemJ family.</text>
</comment>
<dbReference type="EMBL" id="BMGZ01000001">
    <property type="protein sequence ID" value="GGH92235.1"/>
    <property type="molecule type" value="Genomic_DNA"/>
</dbReference>
<keyword evidence="5 14" id="KW-1003">Cell membrane</keyword>
<keyword evidence="8 14" id="KW-0479">Metal-binding</keyword>
<keyword evidence="6 14" id="KW-0349">Heme</keyword>